<dbReference type="GO" id="GO:0020037">
    <property type="term" value="F:heme binding"/>
    <property type="evidence" value="ECO:0007669"/>
    <property type="project" value="InterPro"/>
</dbReference>
<dbReference type="InterPro" id="IPR017972">
    <property type="entry name" value="Cyt_P450_CS"/>
</dbReference>
<evidence type="ECO:0000256" key="1">
    <source>
        <dbReference type="ARBA" id="ARBA00001971"/>
    </source>
</evidence>
<feature type="binding site" description="axial binding residue" evidence="4">
    <location>
        <position position="446"/>
    </location>
    <ligand>
        <name>heme</name>
        <dbReference type="ChEBI" id="CHEBI:30413"/>
    </ligand>
    <ligandPart>
        <name>Fe</name>
        <dbReference type="ChEBI" id="CHEBI:18248"/>
    </ligandPart>
</feature>
<comment type="similarity">
    <text evidence="5">Belongs to the cytochrome P450 family.</text>
</comment>
<evidence type="ECO:0000256" key="4">
    <source>
        <dbReference type="PIRSR" id="PIRSR602401-1"/>
    </source>
</evidence>
<dbReference type="InterPro" id="IPR001128">
    <property type="entry name" value="Cyt_P450"/>
</dbReference>
<dbReference type="Proteomes" id="UP000664169">
    <property type="component" value="Unassembled WGS sequence"/>
</dbReference>
<keyword evidence="2 4" id="KW-0479">Metal-binding</keyword>
<dbReference type="EMBL" id="CAJPDQ010000003">
    <property type="protein sequence ID" value="CAF9906637.1"/>
    <property type="molecule type" value="Genomic_DNA"/>
</dbReference>
<dbReference type="PRINTS" id="PR00385">
    <property type="entry name" value="P450"/>
</dbReference>
<evidence type="ECO:0000256" key="2">
    <source>
        <dbReference type="ARBA" id="ARBA00022723"/>
    </source>
</evidence>
<dbReference type="AlphaFoldDB" id="A0A8H3HXL4"/>
<dbReference type="GO" id="GO:0005506">
    <property type="term" value="F:iron ion binding"/>
    <property type="evidence" value="ECO:0007669"/>
    <property type="project" value="InterPro"/>
</dbReference>
<keyword evidence="5" id="KW-0503">Monooxygenase</keyword>
<evidence type="ECO:0000313" key="7">
    <source>
        <dbReference type="Proteomes" id="UP000664169"/>
    </source>
</evidence>
<dbReference type="PANTHER" id="PTHR24305">
    <property type="entry name" value="CYTOCHROME P450"/>
    <property type="match status" value="1"/>
</dbReference>
<sequence length="502" mass="56504">MLAYLLGLSALATVILLVFRHLRKVYTGPSAPGPLLAKWSDLWLVCKVYRGSFETWNIGQHASAGKVIRVGPNKYSIDDPGAIKQIYGFHNAFKKTTWYSTAADPKVGPNDNLFSVQDRQIHAAMRKRQAGFYAMSSIKSYEPSVEECVTALVKQFDALCTSRLTFDLQVWLQCYAFDAIGQMTFGHRHGFIDGGGQDIEGMMGFIWNVQSFSTLLGLTFPWGLPFLLLKYGVPTAGVTAFVGRLRDRAQAKSFDATSEDVDDNKPMTFFQKTVRAEQADPEASYKYRVSVVNQQNMMAGSDTTSIALTSVIYNCINHPNVWKKLKDELRMAAESEKISSPISFEETQRLPYLQQVLKEGIRIHPSVGLPLWREVPEGGANIADKSFPAGTWVGINPWVAHRNKSVFGEDAASFNPDRWDPTCTPKHKLDEMEAYSIAFGAGTRVCIGRHIAHLEMSKLIPELVRRYDFELIHPETELETENNFFVKQKHLEARIYAHENPF</sequence>
<organism evidence="6 7">
    <name type="scientific">Gomphillus americanus</name>
    <dbReference type="NCBI Taxonomy" id="1940652"/>
    <lineage>
        <taxon>Eukaryota</taxon>
        <taxon>Fungi</taxon>
        <taxon>Dikarya</taxon>
        <taxon>Ascomycota</taxon>
        <taxon>Pezizomycotina</taxon>
        <taxon>Lecanoromycetes</taxon>
        <taxon>OSLEUM clade</taxon>
        <taxon>Ostropomycetidae</taxon>
        <taxon>Ostropales</taxon>
        <taxon>Graphidaceae</taxon>
        <taxon>Gomphilloideae</taxon>
        <taxon>Gomphillus</taxon>
    </lineage>
</organism>
<dbReference type="Gene3D" id="1.10.630.10">
    <property type="entry name" value="Cytochrome P450"/>
    <property type="match status" value="1"/>
</dbReference>
<dbReference type="InterPro" id="IPR036396">
    <property type="entry name" value="Cyt_P450_sf"/>
</dbReference>
<dbReference type="GO" id="GO:0004497">
    <property type="term" value="F:monooxygenase activity"/>
    <property type="evidence" value="ECO:0007669"/>
    <property type="project" value="UniProtKB-KW"/>
</dbReference>
<dbReference type="PRINTS" id="PR00463">
    <property type="entry name" value="EP450I"/>
</dbReference>
<gene>
    <name evidence="6" type="ORF">GOMPHAMPRED_004822</name>
</gene>
<protein>
    <recommendedName>
        <fullName evidence="8">Pisatin demethylase</fullName>
    </recommendedName>
</protein>
<keyword evidence="4 5" id="KW-0349">Heme</keyword>
<keyword evidence="5" id="KW-0560">Oxidoreductase</keyword>
<dbReference type="CDD" id="cd11060">
    <property type="entry name" value="CYP57A1-like"/>
    <property type="match status" value="1"/>
</dbReference>
<keyword evidence="7" id="KW-1185">Reference proteome</keyword>
<dbReference type="OrthoDB" id="3934656at2759"/>
<dbReference type="InterPro" id="IPR050121">
    <property type="entry name" value="Cytochrome_P450_monoxygenase"/>
</dbReference>
<dbReference type="PANTHER" id="PTHR24305:SF190">
    <property type="entry name" value="P450, PUTATIVE (EUROFUNG)-RELATED"/>
    <property type="match status" value="1"/>
</dbReference>
<proteinExistence type="inferred from homology"/>
<keyword evidence="3 4" id="KW-0408">Iron</keyword>
<reference evidence="6" key="1">
    <citation type="submission" date="2021-03" db="EMBL/GenBank/DDBJ databases">
        <authorList>
            <person name="Tagirdzhanova G."/>
        </authorList>
    </citation>
    <scope>NUCLEOTIDE SEQUENCE</scope>
</reference>
<evidence type="ECO:0000313" key="6">
    <source>
        <dbReference type="EMBL" id="CAF9906637.1"/>
    </source>
</evidence>
<comment type="cofactor">
    <cofactor evidence="1 4">
        <name>heme</name>
        <dbReference type="ChEBI" id="CHEBI:30413"/>
    </cofactor>
</comment>
<dbReference type="SUPFAM" id="SSF48264">
    <property type="entry name" value="Cytochrome P450"/>
    <property type="match status" value="1"/>
</dbReference>
<comment type="caution">
    <text evidence="6">The sequence shown here is derived from an EMBL/GenBank/DDBJ whole genome shotgun (WGS) entry which is preliminary data.</text>
</comment>
<evidence type="ECO:0000256" key="5">
    <source>
        <dbReference type="RuleBase" id="RU000461"/>
    </source>
</evidence>
<accession>A0A8H3HXL4</accession>
<evidence type="ECO:0008006" key="8">
    <source>
        <dbReference type="Google" id="ProtNLM"/>
    </source>
</evidence>
<evidence type="ECO:0000256" key="3">
    <source>
        <dbReference type="ARBA" id="ARBA00023004"/>
    </source>
</evidence>
<dbReference type="InterPro" id="IPR002401">
    <property type="entry name" value="Cyt_P450_E_grp-I"/>
</dbReference>
<name>A0A8H3HXL4_9LECA</name>
<dbReference type="GO" id="GO:0016705">
    <property type="term" value="F:oxidoreductase activity, acting on paired donors, with incorporation or reduction of molecular oxygen"/>
    <property type="evidence" value="ECO:0007669"/>
    <property type="project" value="InterPro"/>
</dbReference>
<dbReference type="Pfam" id="PF00067">
    <property type="entry name" value="p450"/>
    <property type="match status" value="1"/>
</dbReference>
<dbReference type="PROSITE" id="PS00086">
    <property type="entry name" value="CYTOCHROME_P450"/>
    <property type="match status" value="1"/>
</dbReference>